<feature type="compositionally biased region" description="Low complexity" evidence="1">
    <location>
        <begin position="203"/>
        <end position="224"/>
    </location>
</feature>
<gene>
    <name evidence="2" type="ORF">SAMN04487819_110173</name>
</gene>
<name>A0A1I1ZBF2_9ACTN</name>
<feature type="region of interest" description="Disordered" evidence="1">
    <location>
        <begin position="135"/>
        <end position="224"/>
    </location>
</feature>
<dbReference type="EMBL" id="FOMZ01000010">
    <property type="protein sequence ID" value="SFE29066.1"/>
    <property type="molecule type" value="Genomic_DNA"/>
</dbReference>
<accession>A0A1I1ZBF2</accession>
<sequence length="244" mass="24759">MPEVSGCHGTRPGQGSGRLAETVVESPHWTRTSGGVLGRLVGVGRRPVLLGGGPALLGLAVGDPHRRKPGQPWWSGRQVPDGVQAGVADRPVVLVGRAAAGPSAVGAASGQVPAQRPQPVVSRWCVAGAGVPLRLEDAGEPGVTGRVGYRFGPQASRANTRVSSASSSTAISNSDTSPPDQVAQREQQQSQRHQDHPALAPMASSNASRSCRASASVNSEAAAGAGARIAIPAAVGLIRSTVRP</sequence>
<organism evidence="2 3">
    <name type="scientific">Actinopolyspora alba</name>
    <dbReference type="NCBI Taxonomy" id="673379"/>
    <lineage>
        <taxon>Bacteria</taxon>
        <taxon>Bacillati</taxon>
        <taxon>Actinomycetota</taxon>
        <taxon>Actinomycetes</taxon>
        <taxon>Actinopolysporales</taxon>
        <taxon>Actinopolysporaceae</taxon>
        <taxon>Actinopolyspora</taxon>
        <taxon>Actinopolyspora alba group</taxon>
    </lineage>
</organism>
<keyword evidence="3" id="KW-1185">Reference proteome</keyword>
<feature type="compositionally biased region" description="Low complexity" evidence="1">
    <location>
        <begin position="155"/>
        <end position="191"/>
    </location>
</feature>
<reference evidence="3" key="1">
    <citation type="submission" date="2016-10" db="EMBL/GenBank/DDBJ databases">
        <authorList>
            <person name="Varghese N."/>
            <person name="Submissions S."/>
        </authorList>
    </citation>
    <scope>NUCLEOTIDE SEQUENCE [LARGE SCALE GENOMIC DNA]</scope>
    <source>
        <strain evidence="3">DSM 45004</strain>
    </source>
</reference>
<evidence type="ECO:0000313" key="3">
    <source>
        <dbReference type="Proteomes" id="UP000198716"/>
    </source>
</evidence>
<dbReference type="Proteomes" id="UP000198716">
    <property type="component" value="Unassembled WGS sequence"/>
</dbReference>
<protein>
    <submittedName>
        <fullName evidence="2">Uncharacterized protein</fullName>
    </submittedName>
</protein>
<feature type="region of interest" description="Disordered" evidence="1">
    <location>
        <begin position="1"/>
        <end position="20"/>
    </location>
</feature>
<evidence type="ECO:0000256" key="1">
    <source>
        <dbReference type="SAM" id="MobiDB-lite"/>
    </source>
</evidence>
<dbReference type="AlphaFoldDB" id="A0A1I1ZBF2"/>
<proteinExistence type="predicted"/>
<evidence type="ECO:0000313" key="2">
    <source>
        <dbReference type="EMBL" id="SFE29066.1"/>
    </source>
</evidence>